<keyword evidence="3" id="KW-0732">Signal</keyword>
<evidence type="ECO:0000256" key="8">
    <source>
        <dbReference type="RuleBase" id="RU003355"/>
    </source>
</evidence>
<feature type="active site" description="Charge relay system" evidence="6 7">
    <location>
        <position position="135"/>
    </location>
</feature>
<dbReference type="InterPro" id="IPR034204">
    <property type="entry name" value="PfSUB1-like_cat_dom"/>
</dbReference>
<dbReference type="GO" id="GO:0006508">
    <property type="term" value="P:proteolysis"/>
    <property type="evidence" value="ECO:0007669"/>
    <property type="project" value="UniProtKB-KW"/>
</dbReference>
<name>A0A1F6FN33_9BACT</name>
<evidence type="ECO:0000256" key="6">
    <source>
        <dbReference type="PIRSR" id="PIRSR615500-1"/>
    </source>
</evidence>
<comment type="caution">
    <text evidence="11">The sequence shown here is derived from an EMBL/GenBank/DDBJ whole genome shotgun (WGS) entry which is preliminary data.</text>
</comment>
<keyword evidence="9" id="KW-1133">Transmembrane helix</keyword>
<organism evidence="11 12">
    <name type="scientific">Candidatus Kuenenbacteria bacterium RIFCSPHIGHO2_02_FULL_39_13</name>
    <dbReference type="NCBI Taxonomy" id="1798561"/>
    <lineage>
        <taxon>Bacteria</taxon>
        <taxon>Candidatus Kueneniibacteriota</taxon>
    </lineage>
</organism>
<dbReference type="InterPro" id="IPR015500">
    <property type="entry name" value="Peptidase_S8_subtilisin-rel"/>
</dbReference>
<dbReference type="SUPFAM" id="SSF69318">
    <property type="entry name" value="Integrin alpha N-terminal domain"/>
    <property type="match status" value="1"/>
</dbReference>
<dbReference type="Pfam" id="PF00082">
    <property type="entry name" value="Peptidase_S8"/>
    <property type="match status" value="1"/>
</dbReference>
<sequence length="745" mass="80208">MLNNIRYKIFILILIIVTAFIFSGLAINQSAARQAADNFVAPHEPGQVLIKLKNSEKIYDLKLGDQALEDFIQTNQKNKSIDYLEPNYIYHATIEPNDGFYTQQIYLSAISAPQAWNYTTGYTPGSKNVIIAIIDSGVDINHPDLAYNVWQNSGEIKDNHLDDDGNGYVDDYNGWDFILNNSDPRPKFDGDYSFLGINHGSIVAGVAAAQGNNNQGIAGVSWHAKIMPLRVLRGDGSGNTLDVARAIDYAREKGAQIINLSFVGEGRSATLEDAIARAYQAGILVVAAAGNEVTIGLDMTTNPRYPVCHDGGLGNNWVIGVASVDNNNQLASFSNYGSCVDLIAPGIGVFSTLYKNDSLPKYNREYGGYWSGTSVSAPQVAGTAALVKALKPELSLLELRDLLLNYTDNIDHKNWLYAGKMGHGKLNAYKVLAAANSAVSAAEVKIDKIILGPGQKGGPHIRVYSEGKFSSQFFAFEETKRAGANVASFDFNHDGQEEIIIGANGSEEPWVKIFDLRGNLKSKFLAFDSSMKKGIRLAVGDIDNDKQAEIIAVAQTGFEPMVKIFSESGSLIKEFYAVNKFFTGGLNVAVGDINGDSYAEIVIATGAGTSGLIKIFNYTAQAISQFIPYDPNYTRGLTVALGDITGNGQKEIIIAPATGASPQVRTFDWQGRAISQFFAYNEKFFGGVNVASGDINGDGLDEIITGAGPGGGPHVRVFNASGSVISQFFAYSEKFSGGVYVASGK</sequence>
<evidence type="ECO:0000313" key="12">
    <source>
        <dbReference type="Proteomes" id="UP000179136"/>
    </source>
</evidence>
<feature type="domain" description="Peptidase S8/S53" evidence="10">
    <location>
        <begin position="127"/>
        <end position="408"/>
    </location>
</feature>
<evidence type="ECO:0000256" key="9">
    <source>
        <dbReference type="SAM" id="Phobius"/>
    </source>
</evidence>
<evidence type="ECO:0000256" key="5">
    <source>
        <dbReference type="ARBA" id="ARBA00022825"/>
    </source>
</evidence>
<dbReference type="PROSITE" id="PS00136">
    <property type="entry name" value="SUBTILASE_ASP"/>
    <property type="match status" value="1"/>
</dbReference>
<evidence type="ECO:0000313" key="11">
    <source>
        <dbReference type="EMBL" id="OGG87278.1"/>
    </source>
</evidence>
<reference evidence="11 12" key="1">
    <citation type="journal article" date="2016" name="Nat. Commun.">
        <title>Thousands of microbial genomes shed light on interconnected biogeochemical processes in an aquifer system.</title>
        <authorList>
            <person name="Anantharaman K."/>
            <person name="Brown C.T."/>
            <person name="Hug L.A."/>
            <person name="Sharon I."/>
            <person name="Castelle C.J."/>
            <person name="Probst A.J."/>
            <person name="Thomas B.C."/>
            <person name="Singh A."/>
            <person name="Wilkins M.J."/>
            <person name="Karaoz U."/>
            <person name="Brodie E.L."/>
            <person name="Williams K.H."/>
            <person name="Hubbard S.S."/>
            <person name="Banfield J.F."/>
        </authorList>
    </citation>
    <scope>NUCLEOTIDE SEQUENCE [LARGE SCALE GENOMIC DNA]</scope>
</reference>
<dbReference type="InterPro" id="IPR028994">
    <property type="entry name" value="Integrin_alpha_N"/>
</dbReference>
<dbReference type="InterPro" id="IPR000209">
    <property type="entry name" value="Peptidase_S8/S53_dom"/>
</dbReference>
<dbReference type="InterPro" id="IPR023827">
    <property type="entry name" value="Peptidase_S8_Asp-AS"/>
</dbReference>
<dbReference type="EMBL" id="MFMW01000017">
    <property type="protein sequence ID" value="OGG87278.1"/>
    <property type="molecule type" value="Genomic_DNA"/>
</dbReference>
<accession>A0A1F6FN33</accession>
<evidence type="ECO:0000256" key="7">
    <source>
        <dbReference type="PROSITE-ProRule" id="PRU01240"/>
    </source>
</evidence>
<feature type="transmembrane region" description="Helical" evidence="9">
    <location>
        <begin position="7"/>
        <end position="27"/>
    </location>
</feature>
<evidence type="ECO:0000259" key="10">
    <source>
        <dbReference type="Pfam" id="PF00082"/>
    </source>
</evidence>
<dbReference type="Gene3D" id="3.40.50.200">
    <property type="entry name" value="Peptidase S8/S53 domain"/>
    <property type="match status" value="1"/>
</dbReference>
<dbReference type="PANTHER" id="PTHR43399:SF4">
    <property type="entry name" value="CELL WALL-ASSOCIATED PROTEASE"/>
    <property type="match status" value="1"/>
</dbReference>
<evidence type="ECO:0000256" key="4">
    <source>
        <dbReference type="ARBA" id="ARBA00022801"/>
    </source>
</evidence>
<dbReference type="STRING" id="1798561.A3B87_00200"/>
<dbReference type="PROSITE" id="PS00138">
    <property type="entry name" value="SUBTILASE_SER"/>
    <property type="match status" value="1"/>
</dbReference>
<dbReference type="CDD" id="cd07473">
    <property type="entry name" value="Peptidases_S8_Subtilisin_like"/>
    <property type="match status" value="1"/>
</dbReference>
<dbReference type="PROSITE" id="PS51892">
    <property type="entry name" value="SUBTILASE"/>
    <property type="match status" value="1"/>
</dbReference>
<dbReference type="PROSITE" id="PS00137">
    <property type="entry name" value="SUBTILASE_HIS"/>
    <property type="match status" value="1"/>
</dbReference>
<dbReference type="AlphaFoldDB" id="A0A1F6FN33"/>
<dbReference type="GO" id="GO:0004252">
    <property type="term" value="F:serine-type endopeptidase activity"/>
    <property type="evidence" value="ECO:0007669"/>
    <property type="project" value="UniProtKB-UniRule"/>
</dbReference>
<dbReference type="Proteomes" id="UP000179136">
    <property type="component" value="Unassembled WGS sequence"/>
</dbReference>
<dbReference type="Gene3D" id="2.130.10.130">
    <property type="entry name" value="Integrin alpha, N-terminal"/>
    <property type="match status" value="2"/>
</dbReference>
<keyword evidence="4 7" id="KW-0378">Hydrolase</keyword>
<evidence type="ECO:0000256" key="1">
    <source>
        <dbReference type="ARBA" id="ARBA00011073"/>
    </source>
</evidence>
<dbReference type="InterPro" id="IPR013517">
    <property type="entry name" value="FG-GAP"/>
</dbReference>
<dbReference type="InterPro" id="IPR051048">
    <property type="entry name" value="Peptidase_S8/S53_subtilisin"/>
</dbReference>
<feature type="active site" description="Charge relay system" evidence="6 7">
    <location>
        <position position="199"/>
    </location>
</feature>
<protein>
    <recommendedName>
        <fullName evidence="10">Peptidase S8/S53 domain-containing protein</fullName>
    </recommendedName>
</protein>
<evidence type="ECO:0000256" key="3">
    <source>
        <dbReference type="ARBA" id="ARBA00022729"/>
    </source>
</evidence>
<dbReference type="InterPro" id="IPR022398">
    <property type="entry name" value="Peptidase_S8_His-AS"/>
</dbReference>
<dbReference type="Pfam" id="PF01839">
    <property type="entry name" value="FG-GAP"/>
    <property type="match status" value="2"/>
</dbReference>
<dbReference type="PRINTS" id="PR00723">
    <property type="entry name" value="SUBTILISIN"/>
</dbReference>
<keyword evidence="9" id="KW-0812">Transmembrane</keyword>
<evidence type="ECO:0000256" key="2">
    <source>
        <dbReference type="ARBA" id="ARBA00022670"/>
    </source>
</evidence>
<proteinExistence type="inferred from homology"/>
<keyword evidence="9" id="KW-0472">Membrane</keyword>
<dbReference type="SUPFAM" id="SSF52743">
    <property type="entry name" value="Subtilisin-like"/>
    <property type="match status" value="1"/>
</dbReference>
<dbReference type="InterPro" id="IPR036852">
    <property type="entry name" value="Peptidase_S8/S53_dom_sf"/>
</dbReference>
<dbReference type="InterPro" id="IPR023828">
    <property type="entry name" value="Peptidase_S8_Ser-AS"/>
</dbReference>
<keyword evidence="5 7" id="KW-0720">Serine protease</keyword>
<dbReference type="PANTHER" id="PTHR43399">
    <property type="entry name" value="SUBTILISIN-RELATED"/>
    <property type="match status" value="1"/>
</dbReference>
<keyword evidence="2 7" id="KW-0645">Protease</keyword>
<gene>
    <name evidence="11" type="ORF">A3B87_00200</name>
</gene>
<comment type="similarity">
    <text evidence="1 7 8">Belongs to the peptidase S8 family.</text>
</comment>
<feature type="active site" description="Charge relay system" evidence="6 7">
    <location>
        <position position="374"/>
    </location>
</feature>